<dbReference type="Gene3D" id="1.10.472.10">
    <property type="entry name" value="Cyclin-like"/>
    <property type="match status" value="2"/>
</dbReference>
<feature type="region of interest" description="Disordered" evidence="5">
    <location>
        <begin position="218"/>
        <end position="249"/>
    </location>
</feature>
<accession>A0A078B8X8</accession>
<dbReference type="InParanoid" id="A0A078B8X8"/>
<evidence type="ECO:0000256" key="1">
    <source>
        <dbReference type="ARBA" id="ARBA00022618"/>
    </source>
</evidence>
<evidence type="ECO:0000313" key="8">
    <source>
        <dbReference type="EMBL" id="CDW90686.1"/>
    </source>
</evidence>
<dbReference type="OrthoDB" id="5590282at2759"/>
<feature type="compositionally biased region" description="Low complexity" evidence="5">
    <location>
        <begin position="218"/>
        <end position="237"/>
    </location>
</feature>
<comment type="similarity">
    <text evidence="4">Belongs to the cyclin family.</text>
</comment>
<keyword evidence="9" id="KW-1185">Reference proteome</keyword>
<evidence type="ECO:0000259" key="7">
    <source>
        <dbReference type="SMART" id="SM01332"/>
    </source>
</evidence>
<dbReference type="PANTHER" id="PTHR10177">
    <property type="entry name" value="CYCLINS"/>
    <property type="match status" value="1"/>
</dbReference>
<dbReference type="Proteomes" id="UP000039865">
    <property type="component" value="Unassembled WGS sequence"/>
</dbReference>
<evidence type="ECO:0000256" key="3">
    <source>
        <dbReference type="ARBA" id="ARBA00023306"/>
    </source>
</evidence>
<feature type="domain" description="Cyclin C-terminal" evidence="7">
    <location>
        <begin position="433"/>
        <end position="552"/>
    </location>
</feature>
<dbReference type="SMART" id="SM00385">
    <property type="entry name" value="CYCLIN"/>
    <property type="match status" value="2"/>
</dbReference>
<feature type="domain" description="Cyclin-like" evidence="6">
    <location>
        <begin position="437"/>
        <end position="521"/>
    </location>
</feature>
<dbReference type="GO" id="GO:0051301">
    <property type="term" value="P:cell division"/>
    <property type="evidence" value="ECO:0007669"/>
    <property type="project" value="UniProtKB-KW"/>
</dbReference>
<evidence type="ECO:0000259" key="6">
    <source>
        <dbReference type="SMART" id="SM00385"/>
    </source>
</evidence>
<name>A0A078B8X8_STYLE</name>
<dbReference type="GO" id="GO:0044772">
    <property type="term" value="P:mitotic cell cycle phase transition"/>
    <property type="evidence" value="ECO:0007669"/>
    <property type="project" value="InterPro"/>
</dbReference>
<reference evidence="8 9" key="1">
    <citation type="submission" date="2014-06" db="EMBL/GenBank/DDBJ databases">
        <authorList>
            <person name="Swart Estienne"/>
        </authorList>
    </citation>
    <scope>NUCLEOTIDE SEQUENCE [LARGE SCALE GENOMIC DNA]</scope>
    <source>
        <strain evidence="8 9">130c</strain>
    </source>
</reference>
<gene>
    <name evidence="8" type="primary">Contig15535.g16555</name>
    <name evidence="8" type="ORF">STYLEM_19831</name>
</gene>
<dbReference type="Pfam" id="PF00134">
    <property type="entry name" value="Cyclin_N"/>
    <property type="match status" value="1"/>
</dbReference>
<dbReference type="InterPro" id="IPR004367">
    <property type="entry name" value="Cyclin_C-dom"/>
</dbReference>
<dbReference type="AlphaFoldDB" id="A0A078B8X8"/>
<dbReference type="InterPro" id="IPR048258">
    <property type="entry name" value="Cyclins_cyclin-box"/>
</dbReference>
<keyword evidence="2 4" id="KW-0195">Cyclin</keyword>
<dbReference type="PROSITE" id="PS00292">
    <property type="entry name" value="CYCLINS"/>
    <property type="match status" value="1"/>
</dbReference>
<evidence type="ECO:0000256" key="4">
    <source>
        <dbReference type="RuleBase" id="RU000383"/>
    </source>
</evidence>
<dbReference type="OMA" id="NDINGNM"/>
<keyword evidence="3" id="KW-0131">Cell cycle</keyword>
<dbReference type="InterPro" id="IPR036915">
    <property type="entry name" value="Cyclin-like_sf"/>
</dbReference>
<dbReference type="SMART" id="SM01332">
    <property type="entry name" value="Cyclin_C"/>
    <property type="match status" value="1"/>
</dbReference>
<dbReference type="Pfam" id="PF02984">
    <property type="entry name" value="Cyclin_C"/>
    <property type="match status" value="1"/>
</dbReference>
<evidence type="ECO:0000256" key="5">
    <source>
        <dbReference type="SAM" id="MobiDB-lite"/>
    </source>
</evidence>
<organism evidence="8 9">
    <name type="scientific">Stylonychia lemnae</name>
    <name type="common">Ciliate</name>
    <dbReference type="NCBI Taxonomy" id="5949"/>
    <lineage>
        <taxon>Eukaryota</taxon>
        <taxon>Sar</taxon>
        <taxon>Alveolata</taxon>
        <taxon>Ciliophora</taxon>
        <taxon>Intramacronucleata</taxon>
        <taxon>Spirotrichea</taxon>
        <taxon>Stichotrichia</taxon>
        <taxon>Sporadotrichida</taxon>
        <taxon>Oxytrichidae</taxon>
        <taxon>Stylonychinae</taxon>
        <taxon>Stylonychia</taxon>
    </lineage>
</organism>
<dbReference type="InterPro" id="IPR039361">
    <property type="entry name" value="Cyclin"/>
</dbReference>
<evidence type="ECO:0000256" key="2">
    <source>
        <dbReference type="ARBA" id="ARBA00023127"/>
    </source>
</evidence>
<dbReference type="CDD" id="cd20537">
    <property type="entry name" value="CYCLIN_CCNO-like_rpt2"/>
    <property type="match status" value="1"/>
</dbReference>
<dbReference type="InterPro" id="IPR006671">
    <property type="entry name" value="Cyclin_N"/>
</dbReference>
<protein>
    <submittedName>
        <fullName evidence="8">Cyclin 2</fullName>
    </submittedName>
</protein>
<evidence type="ECO:0000313" key="9">
    <source>
        <dbReference type="Proteomes" id="UP000039865"/>
    </source>
</evidence>
<dbReference type="SUPFAM" id="SSF47954">
    <property type="entry name" value="Cyclin-like"/>
    <property type="match status" value="2"/>
</dbReference>
<keyword evidence="1" id="KW-0132">Cell division</keyword>
<dbReference type="GO" id="GO:0016538">
    <property type="term" value="F:cyclin-dependent protein serine/threonine kinase regulator activity"/>
    <property type="evidence" value="ECO:0007669"/>
    <property type="project" value="InterPro"/>
</dbReference>
<dbReference type="InterPro" id="IPR013763">
    <property type="entry name" value="Cyclin-like_dom"/>
</dbReference>
<proteinExistence type="inferred from homology"/>
<dbReference type="FunFam" id="1.10.472.10:FF:000001">
    <property type="entry name" value="G2/mitotic-specific cyclin"/>
    <property type="match status" value="1"/>
</dbReference>
<sequence>MNSSQNTQISTVHSGLAHGNGVSQVTDQLKGLSISGQSAQYTSVTTNQLVAGNKENNKKTPNDTITNASGPKMTLKAREFGREITNATSQSSNSGALTAKQTHQTSQIVLENAYQPNPSPFGTNVSQISAGNGSFSSHIHAQNKRQDHSSNPTRIVSDQSFSHILTSFQAPNTRFSSQRNVNQIGGQIPQQKSNNPPPNAQLKKAKTNVSVPLVNNNQSTVESSESSQSSSGPSSQTKPNKKDEEIVIKTQDISPSRKVETAEQIREKCKQRIDDYKKAIKKTMPLSDQLDMRDPQAIAEFAQEVYLSMIEKEPQYYIDHEYLKKVQSEVKDTSRGFLVEWIIDVHRKFRLMSETLYVTISIIDRYLSKVSIKKAQLHLLGVTALLIATKYEEIYPPDLKDLLSVSENKFQREEVLKMENHVLSTLEFNFFAPSSLRFLQRYRKISNTASDDQIFFFAQYLAEIALLDSFLLKHPCSQLAAAAFILSAKSIKKINAWNAEMEKVTGIKEKDIKEAIDDLRQFALEVNPKFLSTLKYKFQKNEYLGVASIPFAF</sequence>
<feature type="region of interest" description="Disordered" evidence="5">
    <location>
        <begin position="117"/>
        <end position="154"/>
    </location>
</feature>
<feature type="compositionally biased region" description="Polar residues" evidence="5">
    <location>
        <begin position="117"/>
        <end position="140"/>
    </location>
</feature>
<feature type="domain" description="Cyclin-like" evidence="6">
    <location>
        <begin position="340"/>
        <end position="424"/>
    </location>
</feature>
<dbReference type="EMBL" id="CCKQ01018707">
    <property type="protein sequence ID" value="CDW90686.1"/>
    <property type="molecule type" value="Genomic_DNA"/>
</dbReference>
<dbReference type="CDD" id="cd20507">
    <property type="entry name" value="CYCLIN_CCNB1-like_rpt1"/>
    <property type="match status" value="1"/>
</dbReference>